<dbReference type="Proteomes" id="UP000789901">
    <property type="component" value="Unassembled WGS sequence"/>
</dbReference>
<sequence>MEGLKKFASKLYFYDKPEQIPTVYQPQDFCIICNNEISFDLYEPIVIWTCKHLSHWLCMLSKDGCPCENEKEIDEKDVINEGEISVDENIESAARALIKLSQDATSNYVII</sequence>
<gene>
    <name evidence="1" type="ORF">GMARGA_LOCUS33331</name>
</gene>
<dbReference type="EMBL" id="CAJVQB010054956">
    <property type="protein sequence ID" value="CAG8837052.1"/>
    <property type="molecule type" value="Genomic_DNA"/>
</dbReference>
<comment type="caution">
    <text evidence="1">The sequence shown here is derived from an EMBL/GenBank/DDBJ whole genome shotgun (WGS) entry which is preliminary data.</text>
</comment>
<accession>A0ABN7WPG7</accession>
<keyword evidence="2" id="KW-1185">Reference proteome</keyword>
<name>A0ABN7WPG7_GIGMA</name>
<proteinExistence type="predicted"/>
<organism evidence="1 2">
    <name type="scientific">Gigaspora margarita</name>
    <dbReference type="NCBI Taxonomy" id="4874"/>
    <lineage>
        <taxon>Eukaryota</taxon>
        <taxon>Fungi</taxon>
        <taxon>Fungi incertae sedis</taxon>
        <taxon>Mucoromycota</taxon>
        <taxon>Glomeromycotina</taxon>
        <taxon>Glomeromycetes</taxon>
        <taxon>Diversisporales</taxon>
        <taxon>Gigasporaceae</taxon>
        <taxon>Gigaspora</taxon>
    </lineage>
</organism>
<evidence type="ECO:0000313" key="2">
    <source>
        <dbReference type="Proteomes" id="UP000789901"/>
    </source>
</evidence>
<protein>
    <submittedName>
        <fullName evidence="1">2889_t:CDS:1</fullName>
    </submittedName>
</protein>
<evidence type="ECO:0000313" key="1">
    <source>
        <dbReference type="EMBL" id="CAG8837052.1"/>
    </source>
</evidence>
<reference evidence="1 2" key="1">
    <citation type="submission" date="2021-06" db="EMBL/GenBank/DDBJ databases">
        <authorList>
            <person name="Kallberg Y."/>
            <person name="Tangrot J."/>
            <person name="Rosling A."/>
        </authorList>
    </citation>
    <scope>NUCLEOTIDE SEQUENCE [LARGE SCALE GENOMIC DNA]</scope>
    <source>
        <strain evidence="1 2">120-4 pot B 10/14</strain>
    </source>
</reference>